<comment type="caution">
    <text evidence="2">The sequence shown here is derived from an EMBL/GenBank/DDBJ whole genome shotgun (WGS) entry which is preliminary data.</text>
</comment>
<evidence type="ECO:0000256" key="1">
    <source>
        <dbReference type="SAM" id="Phobius"/>
    </source>
</evidence>
<dbReference type="Proteomes" id="UP000664218">
    <property type="component" value="Unassembled WGS sequence"/>
</dbReference>
<name>A0A939HFB5_9CLOT</name>
<feature type="transmembrane region" description="Helical" evidence="1">
    <location>
        <begin position="12"/>
        <end position="31"/>
    </location>
</feature>
<evidence type="ECO:0000313" key="3">
    <source>
        <dbReference type="Proteomes" id="UP000664218"/>
    </source>
</evidence>
<dbReference type="RefSeq" id="WP_207600798.1">
    <property type="nucleotide sequence ID" value="NZ_JAFNJU010000016.1"/>
</dbReference>
<keyword evidence="1" id="KW-0812">Transmembrane</keyword>
<protein>
    <submittedName>
        <fullName evidence="2">Uncharacterized protein</fullName>
    </submittedName>
</protein>
<proteinExistence type="predicted"/>
<dbReference type="EMBL" id="JAFNJU010000016">
    <property type="protein sequence ID" value="MBO1266273.1"/>
    <property type="molecule type" value="Genomic_DNA"/>
</dbReference>
<keyword evidence="3" id="KW-1185">Reference proteome</keyword>
<dbReference type="AlphaFoldDB" id="A0A939HFB5"/>
<keyword evidence="1" id="KW-0472">Membrane</keyword>
<reference evidence="2" key="1">
    <citation type="submission" date="2021-03" db="EMBL/GenBank/DDBJ databases">
        <title>Proteiniclasticum marinus sp. nov., isolated from tidal flat sediment.</title>
        <authorList>
            <person name="Namirimu T."/>
            <person name="Yang J.-A."/>
            <person name="Yang S.-H."/>
            <person name="Kim Y.-J."/>
            <person name="Kwon K.K."/>
        </authorList>
    </citation>
    <scope>NUCLEOTIDE SEQUENCE</scope>
    <source>
        <strain evidence="2">SCR006</strain>
    </source>
</reference>
<accession>A0A939HFB5</accession>
<organism evidence="2 3">
    <name type="scientific">Proteiniclasticum aestuarii</name>
    <dbReference type="NCBI Taxonomy" id="2817862"/>
    <lineage>
        <taxon>Bacteria</taxon>
        <taxon>Bacillati</taxon>
        <taxon>Bacillota</taxon>
        <taxon>Clostridia</taxon>
        <taxon>Eubacteriales</taxon>
        <taxon>Clostridiaceae</taxon>
        <taxon>Proteiniclasticum</taxon>
    </lineage>
</organism>
<sequence length="56" mass="6525">MTLCTALKDTQTWWIIYTIAAALISVDIFSFRYHARTITMVILVLTSLMSFFRVFC</sequence>
<gene>
    <name evidence="2" type="ORF">J3A84_14645</name>
</gene>
<feature type="transmembrane region" description="Helical" evidence="1">
    <location>
        <begin position="38"/>
        <end position="55"/>
    </location>
</feature>
<keyword evidence="1" id="KW-1133">Transmembrane helix</keyword>
<evidence type="ECO:0000313" key="2">
    <source>
        <dbReference type="EMBL" id="MBO1266273.1"/>
    </source>
</evidence>